<protein>
    <submittedName>
        <fullName evidence="11">Sphingosine-1-phosphate phosphohydrolase</fullName>
    </submittedName>
</protein>
<name>A0A1J9SM51_9PEZI</name>
<accession>A0A1J9SM51</accession>
<feature type="compositionally biased region" description="Basic and acidic residues" evidence="8">
    <location>
        <begin position="608"/>
        <end position="630"/>
    </location>
</feature>
<gene>
    <name evidence="11" type="ORF">BKCO1_1000221</name>
</gene>
<evidence type="ECO:0000256" key="3">
    <source>
        <dbReference type="ARBA" id="ARBA00022801"/>
    </source>
</evidence>
<sequence length="754" mass="82712">MTRPGQALNRRRLPKACGQRAAPATTGGEAFMPSSVESVRAGEYVTARHRSHGAIHASQRGRGCAPAGPGAGSGSTWQHLAAPGSTWQHGSGHAPPEIDRSTGARRRLDAVGSAASGQHIGESAGACARAEPPHRPDMTREIARHLNLDVRPRVTRPRAPPHTRLTYMSSPAHGAVESRPKTPTRARAPSPTPAMAARDDKPRYDAGNRTLDHYQSKLPAWRYRLRCSLIPVVRWETPYLAYMQDALRTPALDSYFAFTANLGTHTFFMIMLPILFWCGYTNLGKAMVHVLASGVFWSGFIKDMLCLPRPLSPPLHRITMSGSAALEYGFPSTHSTNAVSVAVYAIHMLHTSGDASDATAHAAMQAALYFYAASIVFGRLYCGMHGFLDVIIGTLVGALLAGVEILFGNSFDHWVCQDSFWAPLLVTLVILVLVRIHPEPADDCPCFDDSVCFAGVVIGCEIGVWHFSKTRFAYDDPVPGTVAFSLHQLGWLRAVLRIVLGVFIIFAWRATMKPLLLRFLPPLFRILERLRMNLPRKFFLQASEYSSIANLRDDDHVIPSASEIPAKLNNLRHPRKRTVSIGPQSMADAYETLAYRHQRRRESLNSQEGERPKSPLKGKDESYFLAEPKDAATSTSSSTLGTPVGANLLPTPISSRVHSYEQMMGAGSSPEIAATSPMTPTESDPSAGSPPNQALDMMPEDEEKEDSEIFSKLERPRVRYDVEVVTKLIVYSGIAWLAVEGNPLLFEYCGLGMR</sequence>
<keyword evidence="4" id="KW-0256">Endoplasmic reticulum</keyword>
<dbReference type="GeneID" id="31009854"/>
<evidence type="ECO:0000313" key="12">
    <source>
        <dbReference type="Proteomes" id="UP000183809"/>
    </source>
</evidence>
<feature type="transmembrane region" description="Helical" evidence="9">
    <location>
        <begin position="488"/>
        <end position="508"/>
    </location>
</feature>
<evidence type="ECO:0000256" key="2">
    <source>
        <dbReference type="ARBA" id="ARBA00022692"/>
    </source>
</evidence>
<dbReference type="Pfam" id="PF01569">
    <property type="entry name" value="PAP2"/>
    <property type="match status" value="1"/>
</dbReference>
<evidence type="ECO:0000256" key="8">
    <source>
        <dbReference type="SAM" id="MobiDB-lite"/>
    </source>
</evidence>
<keyword evidence="6 9" id="KW-0472">Membrane</keyword>
<evidence type="ECO:0000256" key="4">
    <source>
        <dbReference type="ARBA" id="ARBA00022824"/>
    </source>
</evidence>
<dbReference type="Gene3D" id="1.20.144.10">
    <property type="entry name" value="Phosphatidic acid phosphatase type 2/haloperoxidase"/>
    <property type="match status" value="1"/>
</dbReference>
<evidence type="ECO:0000313" key="11">
    <source>
        <dbReference type="EMBL" id="OJD40693.1"/>
    </source>
</evidence>
<feature type="region of interest" description="Disordered" evidence="8">
    <location>
        <begin position="53"/>
        <end position="134"/>
    </location>
</feature>
<dbReference type="GO" id="GO:0005789">
    <property type="term" value="C:endoplasmic reticulum membrane"/>
    <property type="evidence" value="ECO:0007669"/>
    <property type="project" value="UniProtKB-SubCell"/>
</dbReference>
<comment type="subcellular location">
    <subcellularLocation>
        <location evidence="1">Endoplasmic reticulum membrane</location>
        <topology evidence="1">Multi-pass membrane protein</topology>
    </subcellularLocation>
</comment>
<feature type="region of interest" description="Disordered" evidence="8">
    <location>
        <begin position="1"/>
        <end position="30"/>
    </location>
</feature>
<comment type="similarity">
    <text evidence="7">Belongs to the type 2 lipid phosphate phosphatase family.</text>
</comment>
<organism evidence="11 12">
    <name type="scientific">Diplodia corticola</name>
    <dbReference type="NCBI Taxonomy" id="236234"/>
    <lineage>
        <taxon>Eukaryota</taxon>
        <taxon>Fungi</taxon>
        <taxon>Dikarya</taxon>
        <taxon>Ascomycota</taxon>
        <taxon>Pezizomycotina</taxon>
        <taxon>Dothideomycetes</taxon>
        <taxon>Dothideomycetes incertae sedis</taxon>
        <taxon>Botryosphaeriales</taxon>
        <taxon>Botryosphaeriaceae</taxon>
        <taxon>Diplodia</taxon>
    </lineage>
</organism>
<feature type="transmembrane region" description="Helical" evidence="9">
    <location>
        <begin position="450"/>
        <end position="468"/>
    </location>
</feature>
<keyword evidence="2 9" id="KW-0812">Transmembrane</keyword>
<dbReference type="SUPFAM" id="SSF48317">
    <property type="entry name" value="Acid phosphatase/Vanadium-dependent haloperoxidase"/>
    <property type="match status" value="1"/>
</dbReference>
<feature type="region of interest" description="Disordered" evidence="8">
    <location>
        <begin position="599"/>
        <end position="649"/>
    </location>
</feature>
<evidence type="ECO:0000259" key="10">
    <source>
        <dbReference type="SMART" id="SM00014"/>
    </source>
</evidence>
<dbReference type="InterPro" id="IPR000326">
    <property type="entry name" value="PAP2/HPO"/>
</dbReference>
<feature type="transmembrane region" description="Helical" evidence="9">
    <location>
        <begin position="255"/>
        <end position="277"/>
    </location>
</feature>
<proteinExistence type="inferred from homology"/>
<keyword evidence="12" id="KW-1185">Reference proteome</keyword>
<dbReference type="InterPro" id="IPR036938">
    <property type="entry name" value="PAP2/HPO_sf"/>
</dbReference>
<dbReference type="CDD" id="cd03388">
    <property type="entry name" value="PAP2_SPPase1"/>
    <property type="match status" value="1"/>
</dbReference>
<dbReference type="AlphaFoldDB" id="A0A1J9SM51"/>
<feature type="domain" description="Phosphatidic acid phosphatase type 2/haloperoxidase" evidence="10">
    <location>
        <begin position="282"/>
        <end position="405"/>
    </location>
</feature>
<feature type="transmembrane region" description="Helical" evidence="9">
    <location>
        <begin position="387"/>
        <end position="408"/>
    </location>
</feature>
<reference evidence="11 12" key="1">
    <citation type="submission" date="2016-10" db="EMBL/GenBank/DDBJ databases">
        <title>Proteomics and genomics reveal pathogen-plant mechanisms compatible with a hemibiotrophic lifestyle of Diplodia corticola.</title>
        <authorList>
            <person name="Fernandes I."/>
            <person name="De Jonge R."/>
            <person name="Van De Peer Y."/>
            <person name="Devreese B."/>
            <person name="Alves A."/>
            <person name="Esteves A.C."/>
        </authorList>
    </citation>
    <scope>NUCLEOTIDE SEQUENCE [LARGE SCALE GENOMIC DNA]</scope>
    <source>
        <strain evidence="11 12">CBS 112549</strain>
    </source>
</reference>
<dbReference type="PANTHER" id="PTHR14969:SF28">
    <property type="entry name" value="DIHYDROSPHINGOSINE 1-PHOSPHATE PHOSPHATASE LCB3-RELATED"/>
    <property type="match status" value="1"/>
</dbReference>
<dbReference type="Proteomes" id="UP000183809">
    <property type="component" value="Unassembled WGS sequence"/>
</dbReference>
<dbReference type="OrthoDB" id="301434at2759"/>
<dbReference type="SMART" id="SM00014">
    <property type="entry name" value="acidPPc"/>
    <property type="match status" value="1"/>
</dbReference>
<dbReference type="EMBL" id="MNUE01000001">
    <property type="protein sequence ID" value="OJD40693.1"/>
    <property type="molecule type" value="Genomic_DNA"/>
</dbReference>
<evidence type="ECO:0000256" key="5">
    <source>
        <dbReference type="ARBA" id="ARBA00022989"/>
    </source>
</evidence>
<dbReference type="GO" id="GO:0042392">
    <property type="term" value="F:sphingosine-1-phosphate phosphatase activity"/>
    <property type="evidence" value="ECO:0007669"/>
    <property type="project" value="TreeGrafter"/>
</dbReference>
<feature type="compositionally biased region" description="Low complexity" evidence="8">
    <location>
        <begin position="181"/>
        <end position="196"/>
    </location>
</feature>
<feature type="region of interest" description="Disordered" evidence="8">
    <location>
        <begin position="664"/>
        <end position="710"/>
    </location>
</feature>
<evidence type="ECO:0000256" key="9">
    <source>
        <dbReference type="SAM" id="Phobius"/>
    </source>
</evidence>
<feature type="transmembrane region" description="Helical" evidence="9">
    <location>
        <begin position="420"/>
        <end position="438"/>
    </location>
</feature>
<feature type="compositionally biased region" description="Polar residues" evidence="8">
    <location>
        <begin position="676"/>
        <end position="692"/>
    </location>
</feature>
<evidence type="ECO:0000256" key="1">
    <source>
        <dbReference type="ARBA" id="ARBA00004477"/>
    </source>
</evidence>
<keyword evidence="5 9" id="KW-1133">Transmembrane helix</keyword>
<comment type="caution">
    <text evidence="11">The sequence shown here is derived from an EMBL/GenBank/DDBJ whole genome shotgun (WGS) entry which is preliminary data.</text>
</comment>
<dbReference type="STRING" id="236234.A0A1J9SM51"/>
<dbReference type="PANTHER" id="PTHR14969">
    <property type="entry name" value="SPHINGOSINE-1-PHOSPHATE PHOSPHOHYDROLASE"/>
    <property type="match status" value="1"/>
</dbReference>
<feature type="compositionally biased region" description="Basic and acidic residues" evidence="8">
    <location>
        <begin position="96"/>
        <end position="109"/>
    </location>
</feature>
<feature type="compositionally biased region" description="Basic and acidic residues" evidence="8">
    <location>
        <begin position="197"/>
        <end position="208"/>
    </location>
</feature>
<evidence type="ECO:0000256" key="6">
    <source>
        <dbReference type="ARBA" id="ARBA00023136"/>
    </source>
</evidence>
<keyword evidence="3 11" id="KW-0378">Hydrolase</keyword>
<evidence type="ECO:0000256" key="7">
    <source>
        <dbReference type="ARBA" id="ARBA00038324"/>
    </source>
</evidence>
<feature type="region of interest" description="Disordered" evidence="8">
    <location>
        <begin position="154"/>
        <end position="208"/>
    </location>
</feature>
<dbReference type="RefSeq" id="XP_020135536.1">
    <property type="nucleotide sequence ID" value="XM_020269595.1"/>
</dbReference>